<dbReference type="InterPro" id="IPR050490">
    <property type="entry name" value="Bact_solute-bd_prot1"/>
</dbReference>
<dbReference type="Pfam" id="PF13416">
    <property type="entry name" value="SBP_bac_8"/>
    <property type="match status" value="1"/>
</dbReference>
<dbReference type="PANTHER" id="PTHR43649:SF12">
    <property type="entry name" value="DIACETYLCHITOBIOSE BINDING PROTEIN DASA"/>
    <property type="match status" value="1"/>
</dbReference>
<evidence type="ECO:0000313" key="2">
    <source>
        <dbReference type="Proteomes" id="UP001232992"/>
    </source>
</evidence>
<comment type="caution">
    <text evidence="1">The sequence shown here is derived from an EMBL/GenBank/DDBJ whole genome shotgun (WGS) entry which is preliminary data.</text>
</comment>
<dbReference type="PROSITE" id="PS51257">
    <property type="entry name" value="PROKAR_LIPOPROTEIN"/>
    <property type="match status" value="1"/>
</dbReference>
<dbReference type="EMBL" id="JAQOSQ010000008">
    <property type="protein sequence ID" value="MDJ1183497.1"/>
    <property type="molecule type" value="Genomic_DNA"/>
</dbReference>
<dbReference type="Gene3D" id="3.40.190.10">
    <property type="entry name" value="Periplasmic binding protein-like II"/>
    <property type="match status" value="1"/>
</dbReference>
<keyword evidence="2" id="KW-1185">Reference proteome</keyword>
<proteinExistence type="predicted"/>
<dbReference type="Proteomes" id="UP001232992">
    <property type="component" value="Unassembled WGS sequence"/>
</dbReference>
<sequence>MNINQRFLVVMLLGCGIILSSCTPRSQELIQERQQSDRQSELSSTETGEQSLTIWWEQGYTPGENEVVRTLVKEWEKQSGIKTKLELRPGSIDAQVINAIERGNSPDIAGPIFLTLVDLAWEGKLTDVSDVIAPMQDKFNLGTLKTANLIDRTKNSRSFYGIPMGIFTYNIHYWQPYLDRLGLQQSNIPQEWDEFWLFWEEVRDRLHEAGETNITSFCLPLSGDSSDGYDMFLLFLQGHNTKILDKNDRFVLDRPQNRQGLINTLSQLSRLYQEGLTPPDVFSWQNPDNNTQFLNRTCLLTINATLSIPTTQKLPITPYTQKENQRYTQEIVTLSRWPETANGTAFNTSIGSYVIVIPSNARNTKAAKEFLAYLFEPENLQQWTEEVGGRFLPVMPELLQTPFWQDVQDPHLSAIQILSETNTQPYLPFTHPAIGKIREGQIFVEALKATINGDRSVEEIADEAIARVQDIVAPYVELNPVTAEEN</sequence>
<evidence type="ECO:0000313" key="1">
    <source>
        <dbReference type="EMBL" id="MDJ1183497.1"/>
    </source>
</evidence>
<organism evidence="1 2">
    <name type="scientific">Roseofilum casamattae BLCC-M143</name>
    <dbReference type="NCBI Taxonomy" id="3022442"/>
    <lineage>
        <taxon>Bacteria</taxon>
        <taxon>Bacillati</taxon>
        <taxon>Cyanobacteriota</taxon>
        <taxon>Cyanophyceae</taxon>
        <taxon>Desertifilales</taxon>
        <taxon>Desertifilaceae</taxon>
        <taxon>Roseofilum</taxon>
        <taxon>Roseofilum casamattae</taxon>
    </lineage>
</organism>
<gene>
    <name evidence="1" type="ORF">PMH09_09820</name>
</gene>
<dbReference type="PANTHER" id="PTHR43649">
    <property type="entry name" value="ARABINOSE-BINDING PROTEIN-RELATED"/>
    <property type="match status" value="1"/>
</dbReference>
<dbReference type="InterPro" id="IPR006059">
    <property type="entry name" value="SBP"/>
</dbReference>
<protein>
    <submittedName>
        <fullName evidence="1">ABC transporter substrate-binding protein</fullName>
    </submittedName>
</protein>
<reference evidence="1 2" key="1">
    <citation type="submission" date="2023-01" db="EMBL/GenBank/DDBJ databases">
        <title>Novel diversity within Roseofilum (Cyanobacteria; Desertifilaceae) from marine benthic mats with descriptions of four novel species.</title>
        <authorList>
            <person name="Wang Y."/>
            <person name="Berthold D.E."/>
            <person name="Hu J."/>
            <person name="Lefler F.W."/>
            <person name="Laughinghouse H.D. IV."/>
        </authorList>
    </citation>
    <scope>NUCLEOTIDE SEQUENCE [LARGE SCALE GENOMIC DNA]</scope>
    <source>
        <strain evidence="1 2">BLCC-M143</strain>
    </source>
</reference>
<dbReference type="RefSeq" id="WP_283758151.1">
    <property type="nucleotide sequence ID" value="NZ_JAQOSQ010000008.1"/>
</dbReference>
<accession>A0ABT7BWB4</accession>
<name>A0ABT7BWB4_9CYAN</name>
<dbReference type="SUPFAM" id="SSF53850">
    <property type="entry name" value="Periplasmic binding protein-like II"/>
    <property type="match status" value="1"/>
</dbReference>